<keyword evidence="3" id="KW-1185">Reference proteome</keyword>
<keyword evidence="1" id="KW-1133">Transmembrane helix</keyword>
<name>M1ZKT3_9FIRM</name>
<dbReference type="Proteomes" id="UP000245423">
    <property type="component" value="Chromosome 1"/>
</dbReference>
<evidence type="ECO:0000313" key="3">
    <source>
        <dbReference type="Proteomes" id="UP000245423"/>
    </source>
</evidence>
<gene>
    <name evidence="2" type="ORF">CUESP1_1797</name>
</gene>
<organism evidence="2 3">
    <name type="scientific">[Clostridium] ultunense Esp</name>
    <dbReference type="NCBI Taxonomy" id="1288971"/>
    <lineage>
        <taxon>Bacteria</taxon>
        <taxon>Bacillati</taxon>
        <taxon>Bacillota</taxon>
        <taxon>Tissierellia</taxon>
        <taxon>Tissierellales</taxon>
        <taxon>Tepidimicrobiaceae</taxon>
        <taxon>Schnuerera</taxon>
    </lineage>
</organism>
<evidence type="ECO:0008006" key="4">
    <source>
        <dbReference type="Google" id="ProtNLM"/>
    </source>
</evidence>
<dbReference type="AlphaFoldDB" id="M1ZKT3"/>
<dbReference type="EMBL" id="LT669839">
    <property type="protein sequence ID" value="SHD77160.1"/>
    <property type="molecule type" value="Genomic_DNA"/>
</dbReference>
<keyword evidence="1" id="KW-0472">Membrane</keyword>
<evidence type="ECO:0000313" key="2">
    <source>
        <dbReference type="EMBL" id="SHD77160.1"/>
    </source>
</evidence>
<protein>
    <recommendedName>
        <fullName evidence="4">Small integral membrane protein</fullName>
    </recommendedName>
</protein>
<dbReference type="OrthoDB" id="1727295at2"/>
<dbReference type="Pfam" id="PF10031">
    <property type="entry name" value="DUF2273"/>
    <property type="match status" value="1"/>
</dbReference>
<dbReference type="InterPro" id="IPR018730">
    <property type="entry name" value="DUF2273"/>
</dbReference>
<proteinExistence type="predicted"/>
<dbReference type="RefSeq" id="WP_005586092.1">
    <property type="nucleotide sequence ID" value="NZ_LT669839.1"/>
</dbReference>
<accession>M1ZKT3</accession>
<keyword evidence="1" id="KW-0812">Transmembrane</keyword>
<reference evidence="2 3" key="1">
    <citation type="submission" date="2016-11" db="EMBL/GenBank/DDBJ databases">
        <authorList>
            <person name="Manzoor S."/>
        </authorList>
    </citation>
    <scope>NUCLEOTIDE SEQUENCE [LARGE SCALE GENOMIC DNA]</scope>
    <source>
        <strain evidence="2">Clostridium ultunense strain Esp</strain>
    </source>
</reference>
<feature type="transmembrane region" description="Helical" evidence="1">
    <location>
        <begin position="21"/>
        <end position="54"/>
    </location>
</feature>
<sequence>MIKELFVEMMEYIKANKNKTLGAFLGFLIGILILTIGFFKTIFIVLCTWLGFFIGSKSYSWEDIKGFLIRLFTPTKRM</sequence>
<dbReference type="HOGENOM" id="CLU_192686_1_2_9"/>
<evidence type="ECO:0000256" key="1">
    <source>
        <dbReference type="SAM" id="Phobius"/>
    </source>
</evidence>